<proteinExistence type="predicted"/>
<name>A0A6A6S6Z0_9PLEO</name>
<dbReference type="EMBL" id="MU006780">
    <property type="protein sequence ID" value="KAF2643519.1"/>
    <property type="molecule type" value="Genomic_DNA"/>
</dbReference>
<dbReference type="Proteomes" id="UP000799753">
    <property type="component" value="Unassembled WGS sequence"/>
</dbReference>
<evidence type="ECO:0000313" key="2">
    <source>
        <dbReference type="Proteomes" id="UP000799753"/>
    </source>
</evidence>
<keyword evidence="2" id="KW-1185">Reference proteome</keyword>
<gene>
    <name evidence="1" type="ORF">P280DRAFT_547657</name>
</gene>
<sequence>MDNMEEQPRQLYDTKSRYLLPGYTPTFSSITAGLGFMSGLTFREAGIWEIVAHRPYSTFTNHAAIFSGYQVIPAEFSAMRNTATLVRISADRTRGIVKMIPFNAMKSYINDPAIGNVLTFEVDDIGSVLVIFELFHPKPLNGFLAEEVARRRRSQIYHDDLRMVILEKATEVDAQIDLENCVLETFRNREAVANFFFPRLQPTTVSEIQGWVTGADQSQQPVKVPTKTMLVIREQLVRYKSMLLRRLVAAAIGEDLPKFTVIQLIAFALLAYDRRTASECEIIRWLRERFPYLQTNLIWGVDGRSRIGEHVRGVLKRNQASSYPLFELVDQSTCGLTRTNIYSKVWRLEEMNINYIFEEMYTPDVVPFWRHHKEFSRAQYLPLEISRKIFDFALSAGQTFMVKNNVTRTSVLEWKNWEEKLEEETSRPWYDKHPLDLHTLVGYGDDIRVGEYFLGSVLRGNTFALRDRKRRKGKTGTFSDPHGPKLWLKSLGEKGRFYLRSVDVIIEVDSTSAKTVMRALKKMLTLLGTARLVELKLQINIPEEDTLRNNWSNLQMFRILATYRNFKNGNLVLKFEPPWPEAEEYLRNRMTRSVLGGGNLPIIAQRPARRLDIMTWPRWKRQAYVHASGMKVGTSQSRPKSPGYKRAEAALIGAYMRRVYNSARKSWRS</sequence>
<organism evidence="1 2">
    <name type="scientific">Massarina eburnea CBS 473.64</name>
    <dbReference type="NCBI Taxonomy" id="1395130"/>
    <lineage>
        <taxon>Eukaryota</taxon>
        <taxon>Fungi</taxon>
        <taxon>Dikarya</taxon>
        <taxon>Ascomycota</taxon>
        <taxon>Pezizomycotina</taxon>
        <taxon>Dothideomycetes</taxon>
        <taxon>Pleosporomycetidae</taxon>
        <taxon>Pleosporales</taxon>
        <taxon>Massarineae</taxon>
        <taxon>Massarinaceae</taxon>
        <taxon>Massarina</taxon>
    </lineage>
</organism>
<protein>
    <submittedName>
        <fullName evidence="1">Uncharacterized protein</fullName>
    </submittedName>
</protein>
<evidence type="ECO:0000313" key="1">
    <source>
        <dbReference type="EMBL" id="KAF2643519.1"/>
    </source>
</evidence>
<dbReference type="AlphaFoldDB" id="A0A6A6S6Z0"/>
<accession>A0A6A6S6Z0</accession>
<reference evidence="1" key="1">
    <citation type="journal article" date="2020" name="Stud. Mycol.">
        <title>101 Dothideomycetes genomes: a test case for predicting lifestyles and emergence of pathogens.</title>
        <authorList>
            <person name="Haridas S."/>
            <person name="Albert R."/>
            <person name="Binder M."/>
            <person name="Bloem J."/>
            <person name="Labutti K."/>
            <person name="Salamov A."/>
            <person name="Andreopoulos B."/>
            <person name="Baker S."/>
            <person name="Barry K."/>
            <person name="Bills G."/>
            <person name="Bluhm B."/>
            <person name="Cannon C."/>
            <person name="Castanera R."/>
            <person name="Culley D."/>
            <person name="Daum C."/>
            <person name="Ezra D."/>
            <person name="Gonzalez J."/>
            <person name="Henrissat B."/>
            <person name="Kuo A."/>
            <person name="Liang C."/>
            <person name="Lipzen A."/>
            <person name="Lutzoni F."/>
            <person name="Magnuson J."/>
            <person name="Mondo S."/>
            <person name="Nolan M."/>
            <person name="Ohm R."/>
            <person name="Pangilinan J."/>
            <person name="Park H.-J."/>
            <person name="Ramirez L."/>
            <person name="Alfaro M."/>
            <person name="Sun H."/>
            <person name="Tritt A."/>
            <person name="Yoshinaga Y."/>
            <person name="Zwiers L.-H."/>
            <person name="Turgeon B."/>
            <person name="Goodwin S."/>
            <person name="Spatafora J."/>
            <person name="Crous P."/>
            <person name="Grigoriev I."/>
        </authorList>
    </citation>
    <scope>NUCLEOTIDE SEQUENCE</scope>
    <source>
        <strain evidence="1">CBS 473.64</strain>
    </source>
</reference>